<feature type="region of interest" description="Disordered" evidence="1">
    <location>
        <begin position="508"/>
        <end position="530"/>
    </location>
</feature>
<feature type="region of interest" description="Disordered" evidence="1">
    <location>
        <begin position="372"/>
        <end position="404"/>
    </location>
</feature>
<dbReference type="AlphaFoldDB" id="A0A9W8QVX6"/>
<reference evidence="2" key="1">
    <citation type="submission" date="2022-09" db="EMBL/GenBank/DDBJ databases">
        <title>Fusarium specimens isolated from Avocado Roots.</title>
        <authorList>
            <person name="Stajich J."/>
            <person name="Roper C."/>
            <person name="Heimlech-Rivalta G."/>
        </authorList>
    </citation>
    <scope>NUCLEOTIDE SEQUENCE</scope>
    <source>
        <strain evidence="2">A02</strain>
    </source>
</reference>
<feature type="compositionally biased region" description="Basic and acidic residues" evidence="1">
    <location>
        <begin position="620"/>
        <end position="632"/>
    </location>
</feature>
<proteinExistence type="predicted"/>
<organism evidence="2 3">
    <name type="scientific">Fusarium falciforme</name>
    <dbReference type="NCBI Taxonomy" id="195108"/>
    <lineage>
        <taxon>Eukaryota</taxon>
        <taxon>Fungi</taxon>
        <taxon>Dikarya</taxon>
        <taxon>Ascomycota</taxon>
        <taxon>Pezizomycotina</taxon>
        <taxon>Sordariomycetes</taxon>
        <taxon>Hypocreomycetidae</taxon>
        <taxon>Hypocreales</taxon>
        <taxon>Nectriaceae</taxon>
        <taxon>Fusarium</taxon>
        <taxon>Fusarium solani species complex</taxon>
    </lineage>
</organism>
<feature type="region of interest" description="Disordered" evidence="1">
    <location>
        <begin position="597"/>
        <end position="632"/>
    </location>
</feature>
<evidence type="ECO:0000313" key="3">
    <source>
        <dbReference type="Proteomes" id="UP001152087"/>
    </source>
</evidence>
<gene>
    <name evidence="2" type="ORF">NW755_013446</name>
</gene>
<accession>A0A9W8QVX6</accession>
<protein>
    <submittedName>
        <fullName evidence="2">Uncharacterized protein</fullName>
    </submittedName>
</protein>
<evidence type="ECO:0000313" key="2">
    <source>
        <dbReference type="EMBL" id="KAJ4178107.1"/>
    </source>
</evidence>
<feature type="compositionally biased region" description="Polar residues" evidence="1">
    <location>
        <begin position="392"/>
        <end position="404"/>
    </location>
</feature>
<dbReference type="EMBL" id="JAOQAV010000082">
    <property type="protein sequence ID" value="KAJ4178107.1"/>
    <property type="molecule type" value="Genomic_DNA"/>
</dbReference>
<dbReference type="Proteomes" id="UP001152087">
    <property type="component" value="Unassembled WGS sequence"/>
</dbReference>
<evidence type="ECO:0000256" key="1">
    <source>
        <dbReference type="SAM" id="MobiDB-lite"/>
    </source>
</evidence>
<feature type="compositionally biased region" description="Acidic residues" evidence="1">
    <location>
        <begin position="374"/>
        <end position="385"/>
    </location>
</feature>
<comment type="caution">
    <text evidence="2">The sequence shown here is derived from an EMBL/GenBank/DDBJ whole genome shotgun (WGS) entry which is preliminary data.</text>
</comment>
<name>A0A9W8QVX6_9HYPO</name>
<sequence>MVSENLRDDDGRPLMMDTNNEDECLAEKYHDPENEEYLLNPLQSRPRPFLEKESNAWHASLARIIWVKVEADFDFSLASLRHAKNTGNGSVELIRRLMHELEEHGNSSSLVNPFRKDKLILVPPKTKGGERRWVSQDECFWRGESWPTQSLGLERLYPDLETFFRDHLNVRNAGIDHLIKEAAAVPTLPQPALSGIQRLFLALEYHVKAHGLSEDQKKALLNTKMFPTTSTVTDETYEYLSSATVNDHWLITDRSYFREPFQSLIPVLAFAAEFISKIMHLLLKLGLKNRFLSDLALFCEGTAYLECDYAGDLRIYLHSGYEKEATPCELAEQLRNFFNIWIEHRDLVMMTLSDREERLDRIFQERDIASFQEDSPESGELDGEEGEYRPGQNPTPSKKSRLGLTNGSRFNRLLSHARFSPSFFKQAENASNSLPRYVVAVAHATQNALGRPVELRTFAGAMTLPAVKGALRDLEFTQMTGAVIGTPAGPPRMLDRVSGLAKRDSEVGEATARKNSVHSAPHPDEAAPSQDVSVLVHVSDARKEPKIQFLTDPWDLFKDGQLILENVRSYQARLELRRRQNTEEATRAEVGFDAVQFRASAEPVRRDPSPGYEDPSPEYQVRKGNDKKKGYV</sequence>
<keyword evidence="3" id="KW-1185">Reference proteome</keyword>